<reference evidence="4" key="1">
    <citation type="journal article" date="2020" name="mSystems">
        <title>Genome- and Community-Level Interaction Insights into Carbon Utilization and Element Cycling Functions of Hydrothermarchaeota in Hydrothermal Sediment.</title>
        <authorList>
            <person name="Zhou Z."/>
            <person name="Liu Y."/>
            <person name="Xu W."/>
            <person name="Pan J."/>
            <person name="Luo Z.H."/>
            <person name="Li M."/>
        </authorList>
    </citation>
    <scope>NUCLEOTIDE SEQUENCE [LARGE SCALE GENOMIC DNA]</scope>
    <source>
        <strain evidence="4">SpSt-87</strain>
    </source>
</reference>
<dbReference type="InterPro" id="IPR036291">
    <property type="entry name" value="NAD(P)-bd_dom_sf"/>
</dbReference>
<keyword evidence="1" id="KW-0560">Oxidoreductase</keyword>
<dbReference type="InterPro" id="IPR050129">
    <property type="entry name" value="Zn_alcohol_dh"/>
</dbReference>
<dbReference type="GO" id="GO:0030554">
    <property type="term" value="F:adenyl nucleotide binding"/>
    <property type="evidence" value="ECO:0007669"/>
    <property type="project" value="UniProtKB-ARBA"/>
</dbReference>
<dbReference type="GO" id="GO:0051262">
    <property type="term" value="P:protein tetramerization"/>
    <property type="evidence" value="ECO:0007669"/>
    <property type="project" value="UniProtKB-ARBA"/>
</dbReference>
<dbReference type="GO" id="GO:0043168">
    <property type="term" value="F:anion binding"/>
    <property type="evidence" value="ECO:0007669"/>
    <property type="project" value="UniProtKB-ARBA"/>
</dbReference>
<dbReference type="SUPFAM" id="SSF51735">
    <property type="entry name" value="NAD(P)-binding Rossmann-fold domains"/>
    <property type="match status" value="1"/>
</dbReference>
<comment type="caution">
    <text evidence="4">The sequence shown here is derived from an EMBL/GenBank/DDBJ whole genome shotgun (WGS) entry which is preliminary data.</text>
</comment>
<dbReference type="GO" id="GO:0044281">
    <property type="term" value="P:small molecule metabolic process"/>
    <property type="evidence" value="ECO:0007669"/>
    <property type="project" value="UniProtKB-ARBA"/>
</dbReference>
<dbReference type="EMBL" id="DTLB01000034">
    <property type="protein sequence ID" value="HFW32391.1"/>
    <property type="molecule type" value="Genomic_DNA"/>
</dbReference>
<dbReference type="Gene3D" id="3.90.180.10">
    <property type="entry name" value="Medium-chain alcohol dehydrogenases, catalytic domain"/>
    <property type="match status" value="1"/>
</dbReference>
<protein>
    <submittedName>
        <fullName evidence="4">Alcohol dehydrogenase</fullName>
    </submittedName>
</protein>
<evidence type="ECO:0000259" key="2">
    <source>
        <dbReference type="Pfam" id="PF00107"/>
    </source>
</evidence>
<name>A0A7C3MB15_ARCFL</name>
<feature type="domain" description="Alcohol dehydrogenase-like C-terminal" evidence="2">
    <location>
        <begin position="215"/>
        <end position="344"/>
    </location>
</feature>
<evidence type="ECO:0000256" key="1">
    <source>
        <dbReference type="ARBA" id="ARBA00023002"/>
    </source>
</evidence>
<dbReference type="AlphaFoldDB" id="A0A7C3MB15"/>
<evidence type="ECO:0000313" key="4">
    <source>
        <dbReference type="EMBL" id="HFW32391.1"/>
    </source>
</evidence>
<feature type="domain" description="Alcohol dehydrogenase-like N-terminal" evidence="3">
    <location>
        <begin position="47"/>
        <end position="175"/>
    </location>
</feature>
<dbReference type="Pfam" id="PF00107">
    <property type="entry name" value="ADH_zinc_N"/>
    <property type="match status" value="1"/>
</dbReference>
<dbReference type="InterPro" id="IPR013149">
    <property type="entry name" value="ADH-like_C"/>
</dbReference>
<accession>A0A7C3MB15</accession>
<dbReference type="InterPro" id="IPR011032">
    <property type="entry name" value="GroES-like_sf"/>
</dbReference>
<dbReference type="PANTHER" id="PTHR43401:SF2">
    <property type="entry name" value="L-THREONINE 3-DEHYDROGENASE"/>
    <property type="match status" value="1"/>
</dbReference>
<organism evidence="4">
    <name type="scientific">Archaeoglobus fulgidus</name>
    <dbReference type="NCBI Taxonomy" id="2234"/>
    <lineage>
        <taxon>Archaea</taxon>
        <taxon>Methanobacteriati</taxon>
        <taxon>Methanobacteriota</taxon>
        <taxon>Archaeoglobi</taxon>
        <taxon>Archaeoglobales</taxon>
        <taxon>Archaeoglobaceae</taxon>
        <taxon>Archaeoglobus</taxon>
    </lineage>
</organism>
<dbReference type="Pfam" id="PF08240">
    <property type="entry name" value="ADH_N"/>
    <property type="match status" value="1"/>
</dbReference>
<dbReference type="InterPro" id="IPR013154">
    <property type="entry name" value="ADH-like_N"/>
</dbReference>
<dbReference type="PANTHER" id="PTHR43401">
    <property type="entry name" value="L-THREONINE 3-DEHYDROGENASE"/>
    <property type="match status" value="1"/>
</dbReference>
<dbReference type="SUPFAM" id="SSF50129">
    <property type="entry name" value="GroES-like"/>
    <property type="match status" value="1"/>
</dbReference>
<dbReference type="Gene3D" id="3.40.50.720">
    <property type="entry name" value="NAD(P)-binding Rossmann-like Domain"/>
    <property type="match status" value="1"/>
</dbReference>
<sequence length="402" mass="43664">MKALVVDLNLFKAALNLLLGKITRSVYYSPLSLLKYHENYPEPELPGEDWVKIKTRLCGICGSDLRVITLEESFYLAPLTSFPFIPGHEVVGEIVEAGSESNASENERVVVNPALSCRVRGFEDCEACRKGHFAVCHNTDRGKISPGIFTGICKDTGGGWAEYFVAHDSQLVSVPASIDDDNAVFAEPLTIGIHSALRSFPADEEVVAVVGCGTIGICTIIALRHLGFKGEIIGIDVSERQAEMAKKYGADEVITENPVESVAEMTGGRVYRPPRDKPMFVGGGVDVAYECTGSQKTVDIALRITKPLGRVVIAGTVAKMDLDLAPVFAKELSILGTFGCGIEEVGGERRDTFDIALEILQKINLSHLLTHKFAIEDYRKALKTAIEKRKSGAVKVAFDFTP</sequence>
<evidence type="ECO:0000259" key="3">
    <source>
        <dbReference type="Pfam" id="PF08240"/>
    </source>
</evidence>
<gene>
    <name evidence="4" type="ORF">ENW66_05505</name>
</gene>
<dbReference type="GO" id="GO:0016616">
    <property type="term" value="F:oxidoreductase activity, acting on the CH-OH group of donors, NAD or NADP as acceptor"/>
    <property type="evidence" value="ECO:0007669"/>
    <property type="project" value="UniProtKB-ARBA"/>
</dbReference>
<proteinExistence type="predicted"/>